<evidence type="ECO:0000313" key="12">
    <source>
        <dbReference type="Proteomes" id="UP001168338"/>
    </source>
</evidence>
<evidence type="ECO:0000256" key="7">
    <source>
        <dbReference type="SAM" id="Phobius"/>
    </source>
</evidence>
<dbReference type="EC" id="2.7.13.3" evidence="2"/>
<evidence type="ECO:0000313" key="11">
    <source>
        <dbReference type="EMBL" id="MDN7024560.1"/>
    </source>
</evidence>
<dbReference type="Pfam" id="PF02518">
    <property type="entry name" value="HATPase_c"/>
    <property type="match status" value="1"/>
</dbReference>
<gene>
    <name evidence="11" type="ORF">FGU65_06615</name>
</gene>
<evidence type="ECO:0000256" key="3">
    <source>
        <dbReference type="ARBA" id="ARBA00022553"/>
    </source>
</evidence>
<dbReference type="CDD" id="cd00130">
    <property type="entry name" value="PAS"/>
    <property type="match status" value="1"/>
</dbReference>
<dbReference type="InterPro" id="IPR035965">
    <property type="entry name" value="PAS-like_dom_sf"/>
</dbReference>
<feature type="transmembrane region" description="Helical" evidence="7">
    <location>
        <begin position="6"/>
        <end position="24"/>
    </location>
</feature>
<dbReference type="Gene3D" id="3.30.565.10">
    <property type="entry name" value="Histidine kinase-like ATPase, C-terminal domain"/>
    <property type="match status" value="1"/>
</dbReference>
<feature type="transmembrane region" description="Helical" evidence="7">
    <location>
        <begin position="36"/>
        <end position="54"/>
    </location>
</feature>
<dbReference type="SUPFAM" id="SSF55874">
    <property type="entry name" value="ATPase domain of HSP90 chaperone/DNA topoisomerase II/histidine kinase"/>
    <property type="match status" value="1"/>
</dbReference>
<proteinExistence type="predicted"/>
<comment type="catalytic activity">
    <reaction evidence="1">
        <text>ATP + protein L-histidine = ADP + protein N-phospho-L-histidine.</text>
        <dbReference type="EC" id="2.7.13.3"/>
    </reaction>
</comment>
<feature type="coiled-coil region" evidence="6">
    <location>
        <begin position="228"/>
        <end position="279"/>
    </location>
</feature>
<dbReference type="PANTHER" id="PTHR43304">
    <property type="entry name" value="PHYTOCHROME-LIKE PROTEIN CPH1"/>
    <property type="match status" value="1"/>
</dbReference>
<dbReference type="RefSeq" id="WP_301663678.1">
    <property type="nucleotide sequence ID" value="NZ_VCYH01000004.1"/>
</dbReference>
<dbReference type="InterPro" id="IPR052162">
    <property type="entry name" value="Sensor_kinase/Photoreceptor"/>
</dbReference>
<keyword evidence="7" id="KW-1133">Transmembrane helix</keyword>
<dbReference type="CDD" id="cd00075">
    <property type="entry name" value="HATPase"/>
    <property type="match status" value="1"/>
</dbReference>
<dbReference type="NCBIfam" id="TIGR00229">
    <property type="entry name" value="sensory_box"/>
    <property type="match status" value="1"/>
</dbReference>
<dbReference type="SMART" id="SM00091">
    <property type="entry name" value="PAS"/>
    <property type="match status" value="1"/>
</dbReference>
<keyword evidence="7" id="KW-0472">Membrane</keyword>
<protein>
    <recommendedName>
        <fullName evidence="2">histidine kinase</fullName>
        <ecNumber evidence="2">2.7.13.3</ecNumber>
    </recommendedName>
</protein>
<evidence type="ECO:0000256" key="2">
    <source>
        <dbReference type="ARBA" id="ARBA00012438"/>
    </source>
</evidence>
<keyword evidence="6" id="KW-0175">Coiled coil</keyword>
<keyword evidence="7" id="KW-0812">Transmembrane</keyword>
<keyword evidence="3" id="KW-0597">Phosphoprotein</keyword>
<dbReference type="InterPro" id="IPR013656">
    <property type="entry name" value="PAS_4"/>
</dbReference>
<dbReference type="InterPro" id="IPR000700">
    <property type="entry name" value="PAS-assoc_C"/>
</dbReference>
<keyword evidence="4" id="KW-0808">Transferase</keyword>
<evidence type="ECO:0000259" key="10">
    <source>
        <dbReference type="PROSITE" id="PS50113"/>
    </source>
</evidence>
<dbReference type="EMBL" id="VCYH01000004">
    <property type="protein sequence ID" value="MDN7024560.1"/>
    <property type="molecule type" value="Genomic_DNA"/>
</dbReference>
<evidence type="ECO:0000256" key="5">
    <source>
        <dbReference type="ARBA" id="ARBA00022777"/>
    </source>
</evidence>
<dbReference type="InterPro" id="IPR004358">
    <property type="entry name" value="Sig_transdc_His_kin-like_C"/>
</dbReference>
<dbReference type="SUPFAM" id="SSF55785">
    <property type="entry name" value="PYP-like sensor domain (PAS domain)"/>
    <property type="match status" value="1"/>
</dbReference>
<name>A0ABT8M9H0_9EURY</name>
<dbReference type="PROSITE" id="PS50112">
    <property type="entry name" value="PAS"/>
    <property type="match status" value="1"/>
</dbReference>
<dbReference type="PROSITE" id="PS50109">
    <property type="entry name" value="HIS_KIN"/>
    <property type="match status" value="1"/>
</dbReference>
<dbReference type="InterPro" id="IPR000014">
    <property type="entry name" value="PAS"/>
</dbReference>
<feature type="domain" description="PAS" evidence="9">
    <location>
        <begin position="99"/>
        <end position="184"/>
    </location>
</feature>
<organism evidence="11 12">
    <name type="scientific">Methanoculleus frigidifontis</name>
    <dbReference type="NCBI Taxonomy" id="2584085"/>
    <lineage>
        <taxon>Archaea</taxon>
        <taxon>Methanobacteriati</taxon>
        <taxon>Methanobacteriota</taxon>
        <taxon>Stenosarchaea group</taxon>
        <taxon>Methanomicrobia</taxon>
        <taxon>Methanomicrobiales</taxon>
        <taxon>Methanomicrobiaceae</taxon>
        <taxon>Methanoculleus</taxon>
    </lineage>
</organism>
<dbReference type="InterPro" id="IPR003594">
    <property type="entry name" value="HATPase_dom"/>
</dbReference>
<evidence type="ECO:0000256" key="4">
    <source>
        <dbReference type="ARBA" id="ARBA00022679"/>
    </source>
</evidence>
<feature type="domain" description="PAC" evidence="10">
    <location>
        <begin position="188"/>
        <end position="240"/>
    </location>
</feature>
<evidence type="ECO:0000256" key="1">
    <source>
        <dbReference type="ARBA" id="ARBA00000085"/>
    </source>
</evidence>
<feature type="domain" description="Histidine kinase" evidence="8">
    <location>
        <begin position="384"/>
        <end position="482"/>
    </location>
</feature>
<keyword evidence="5" id="KW-0418">Kinase</keyword>
<dbReference type="Gene3D" id="3.30.450.20">
    <property type="entry name" value="PAS domain"/>
    <property type="match status" value="1"/>
</dbReference>
<dbReference type="Proteomes" id="UP001168338">
    <property type="component" value="Unassembled WGS sequence"/>
</dbReference>
<dbReference type="Pfam" id="PF08448">
    <property type="entry name" value="PAS_4"/>
    <property type="match status" value="1"/>
</dbReference>
<evidence type="ECO:0000259" key="8">
    <source>
        <dbReference type="PROSITE" id="PS50109"/>
    </source>
</evidence>
<reference evidence="11" key="1">
    <citation type="submission" date="2019-05" db="EMBL/GenBank/DDBJ databases">
        <title>Methanoculleus sp. FWC-SCC1, a methanogenic archaeon isolated from deep marine cold seep.</title>
        <authorList>
            <person name="Chen Y.-W."/>
            <person name="Chen S.-C."/>
            <person name="Teng N.-H."/>
            <person name="Lai M.-C."/>
        </authorList>
    </citation>
    <scope>NUCLEOTIDE SEQUENCE</scope>
    <source>
        <strain evidence="11">FWC-SCC1</strain>
    </source>
</reference>
<comment type="caution">
    <text evidence="11">The sequence shown here is derived from an EMBL/GenBank/DDBJ whole genome shotgun (WGS) entry which is preliminary data.</text>
</comment>
<dbReference type="PROSITE" id="PS50113">
    <property type="entry name" value="PAC"/>
    <property type="match status" value="1"/>
</dbReference>
<keyword evidence="12" id="KW-1185">Reference proteome</keyword>
<evidence type="ECO:0000256" key="6">
    <source>
        <dbReference type="SAM" id="Coils"/>
    </source>
</evidence>
<accession>A0ABT8M9H0</accession>
<evidence type="ECO:0000259" key="9">
    <source>
        <dbReference type="PROSITE" id="PS50112"/>
    </source>
</evidence>
<dbReference type="InterPro" id="IPR036890">
    <property type="entry name" value="HATPase_C_sf"/>
</dbReference>
<dbReference type="InterPro" id="IPR005467">
    <property type="entry name" value="His_kinase_dom"/>
</dbReference>
<feature type="transmembrane region" description="Helical" evidence="7">
    <location>
        <begin position="69"/>
        <end position="87"/>
    </location>
</feature>
<dbReference type="PRINTS" id="PR00344">
    <property type="entry name" value="BCTRLSENSOR"/>
</dbReference>
<dbReference type="SMART" id="SM00387">
    <property type="entry name" value="HATPase_c"/>
    <property type="match status" value="1"/>
</dbReference>
<sequence length="508" mass="57038">MQFVFDPIIFTNLIFCVGIVILSIWWHRRSNSRTPLYIGLAFGLFAVSHAATLLDLKAAFEQVLIVDRIGAYVLVFIGLFFIARDALRRQEAEEALKLSERRLTDIINFLPDPTFVIDLEGRVLAWNLAIEETTGVKAADIMGKGDFEYSIPFYGTRKPALLDLIIHSDRDDLVRLYPDIQRKGNLIIAESYSSVLNQGAGAYLHVTASPLYDTGGTIIGAIESLRDITALKRAEEEILRKNEELSAAYEETAATAAELQHNYDELRKSEQALDQARKKLNLLNFIAFTDIRSAVFSLAGYIQLEEEILTDERQRAYHRKLAATVENIDSLLQFARTYQDLGLRPASWQSVEQAFLLGLSHLDSLALARNLNVNGLAVYADPLLEQVFFNLAQNVLQHAKTATTIALHWQEMDNGLVLVFEDDGEGIPESLKTAIFERNLEERKGMGLFLVREVLAITGLSIRETGEPGRGARFEILVPEGAYRFPDRREEECSTAPVQQPIHTHDSG</sequence>
<dbReference type="PANTHER" id="PTHR43304:SF1">
    <property type="entry name" value="PAC DOMAIN-CONTAINING PROTEIN"/>
    <property type="match status" value="1"/>
</dbReference>